<reference evidence="1" key="1">
    <citation type="submission" date="2021-04" db="EMBL/GenBank/DDBJ databases">
        <title>Genome sequence of Woronichinia naegeliana from Washington state freshwater lake bloom.</title>
        <authorList>
            <person name="Dreher T.W."/>
        </authorList>
    </citation>
    <scope>NUCLEOTIDE SEQUENCE</scope>
    <source>
        <strain evidence="1">WA131</strain>
    </source>
</reference>
<gene>
    <name evidence="1" type="ORF">KA717_27800</name>
</gene>
<accession>A0A977PUH4</accession>
<dbReference type="InterPro" id="IPR014968">
    <property type="entry name" value="XisI"/>
</dbReference>
<dbReference type="EMBL" id="CP073041">
    <property type="protein sequence ID" value="UXE59559.1"/>
    <property type="molecule type" value="Genomic_DNA"/>
</dbReference>
<dbReference type="SUPFAM" id="SSF143847">
    <property type="entry name" value="XisI-like"/>
    <property type="match status" value="1"/>
</dbReference>
<dbReference type="CDD" id="cd16382">
    <property type="entry name" value="XisI-like"/>
    <property type="match status" value="1"/>
</dbReference>
<organism evidence="1">
    <name type="scientific">Woronichinia naegeliana WA131</name>
    <dbReference type="NCBI Taxonomy" id="2824559"/>
    <lineage>
        <taxon>Bacteria</taxon>
        <taxon>Bacillati</taxon>
        <taxon>Cyanobacteriota</taxon>
        <taxon>Cyanophyceae</taxon>
        <taxon>Synechococcales</taxon>
        <taxon>Coelosphaeriaceae</taxon>
        <taxon>Woronichinia</taxon>
    </lineage>
</organism>
<proteinExistence type="predicted"/>
<dbReference type="InterPro" id="IPR035943">
    <property type="entry name" value="XisI-like_sf"/>
</dbReference>
<dbReference type="AlphaFoldDB" id="A0A977PUH4"/>
<dbReference type="Pfam" id="PF08869">
    <property type="entry name" value="XisI"/>
    <property type="match status" value="1"/>
</dbReference>
<dbReference type="Gene3D" id="3.30.310.110">
    <property type="entry name" value="XisI-like"/>
    <property type="match status" value="1"/>
</dbReference>
<evidence type="ECO:0000313" key="1">
    <source>
        <dbReference type="EMBL" id="UXE59559.1"/>
    </source>
</evidence>
<dbReference type="KEGG" id="wna:KA717_27800"/>
<protein>
    <submittedName>
        <fullName evidence="1">XisI protein</fullName>
    </submittedName>
</protein>
<dbReference type="Proteomes" id="UP001065613">
    <property type="component" value="Chromosome"/>
</dbReference>
<sequence length="110" mass="12958">METLTYQKLIQNILQDYVAQHPKDENIETQIICDTQNHHYLLLYVGWEEEKQVYGCPIHVDIKDNKFWIQRDFTEVGVANQLLKAGISKEKIVLGFRSPFNRQFTDFAVV</sequence>
<name>A0A977PUH4_9CYAN</name>